<comment type="caution">
    <text evidence="3">The sequence shown here is derived from an EMBL/GenBank/DDBJ whole genome shotgun (WGS) entry which is preliminary data.</text>
</comment>
<evidence type="ECO:0000256" key="1">
    <source>
        <dbReference type="SAM" id="MobiDB-lite"/>
    </source>
</evidence>
<keyword evidence="2" id="KW-0812">Transmembrane</keyword>
<dbReference type="OrthoDB" id="5327148at2759"/>
<name>A0A8H6Z0B1_9AGAR</name>
<feature type="region of interest" description="Disordered" evidence="1">
    <location>
        <begin position="292"/>
        <end position="367"/>
    </location>
</feature>
<evidence type="ECO:0000313" key="4">
    <source>
        <dbReference type="Proteomes" id="UP000623467"/>
    </source>
</evidence>
<feature type="transmembrane region" description="Helical" evidence="2">
    <location>
        <begin position="74"/>
        <end position="94"/>
    </location>
</feature>
<reference evidence="3" key="1">
    <citation type="submission" date="2020-05" db="EMBL/GenBank/DDBJ databases">
        <title>Mycena genomes resolve the evolution of fungal bioluminescence.</title>
        <authorList>
            <person name="Tsai I.J."/>
        </authorList>
    </citation>
    <scope>NUCLEOTIDE SEQUENCE</scope>
    <source>
        <strain evidence="3">160909Yilan</strain>
    </source>
</reference>
<keyword evidence="2" id="KW-0472">Membrane</keyword>
<gene>
    <name evidence="3" type="ORF">MSAN_00816600</name>
</gene>
<keyword evidence="4" id="KW-1185">Reference proteome</keyword>
<feature type="region of interest" description="Disordered" evidence="1">
    <location>
        <begin position="239"/>
        <end position="279"/>
    </location>
</feature>
<organism evidence="3 4">
    <name type="scientific">Mycena sanguinolenta</name>
    <dbReference type="NCBI Taxonomy" id="230812"/>
    <lineage>
        <taxon>Eukaryota</taxon>
        <taxon>Fungi</taxon>
        <taxon>Dikarya</taxon>
        <taxon>Basidiomycota</taxon>
        <taxon>Agaricomycotina</taxon>
        <taxon>Agaricomycetes</taxon>
        <taxon>Agaricomycetidae</taxon>
        <taxon>Agaricales</taxon>
        <taxon>Marasmiineae</taxon>
        <taxon>Mycenaceae</taxon>
        <taxon>Mycena</taxon>
    </lineage>
</organism>
<evidence type="ECO:0000256" key="2">
    <source>
        <dbReference type="SAM" id="Phobius"/>
    </source>
</evidence>
<feature type="compositionally biased region" description="Low complexity" evidence="1">
    <location>
        <begin position="324"/>
        <end position="346"/>
    </location>
</feature>
<sequence>MPRSQTLIFYGLNATRVLSIVALLLVFSSSILVMVTNVKAVDHFQAERITNSTDIMLDCDYIEGSTVPNQPAGVFWAVVASLLIIFQVIILLLSEIGWPAVFFDTYFPVLGRSFGVGALGIFQCLCYRRANPFAPRRRIHSCRCVLRFLCRLPQLPRWLDLPRKRQDQTLSPWRRRCEQDLYPSVRHRLAPDQRRHPFAFTGDADAVSYASWKASDMTKAAYGFGRQAEKAAALRDVEAAQPEENLPRYPSPTPSDGSKYSQHTKSASATSHEDAHPQPAAEWYPAPMFAHCAPEPVPRSVREPRAPSPRSHRARGGLRPPPARSTASSRSASSDSRSSAASSVRPETPDLDVSHSPSRYGRNHGAF</sequence>
<dbReference type="EMBL" id="JACAZH010000005">
    <property type="protein sequence ID" value="KAF7367536.1"/>
    <property type="molecule type" value="Genomic_DNA"/>
</dbReference>
<evidence type="ECO:0000313" key="3">
    <source>
        <dbReference type="EMBL" id="KAF7367536.1"/>
    </source>
</evidence>
<protein>
    <submittedName>
        <fullName evidence="3">Uncharacterized protein</fullName>
    </submittedName>
</protein>
<feature type="transmembrane region" description="Helical" evidence="2">
    <location>
        <begin position="20"/>
        <end position="38"/>
    </location>
</feature>
<dbReference type="Proteomes" id="UP000623467">
    <property type="component" value="Unassembled WGS sequence"/>
</dbReference>
<keyword evidence="2" id="KW-1133">Transmembrane helix</keyword>
<accession>A0A8H6Z0B1</accession>
<feature type="compositionally biased region" description="Polar residues" evidence="1">
    <location>
        <begin position="254"/>
        <end position="270"/>
    </location>
</feature>
<dbReference type="AlphaFoldDB" id="A0A8H6Z0B1"/>
<proteinExistence type="predicted"/>
<feature type="transmembrane region" description="Helical" evidence="2">
    <location>
        <begin position="106"/>
        <end position="127"/>
    </location>
</feature>